<keyword evidence="1" id="KW-0812">Transmembrane</keyword>
<sequence length="84" mass="9636">MNFTTLGFENDTVYVNSECDSLRALLFDYEREVQAMRHYSQKVVESTTSPRPHPPDRFSLKWFGSGFAAGGILLTIVIFILKFK</sequence>
<dbReference type="Proteomes" id="UP000219259">
    <property type="component" value="Unassembled WGS sequence"/>
</dbReference>
<name>A0A2A6EAP6_TANFO</name>
<organism evidence="2 3">
    <name type="scientific">Tannerella forsythia</name>
    <name type="common">Bacteroides forsythus</name>
    <dbReference type="NCBI Taxonomy" id="28112"/>
    <lineage>
        <taxon>Bacteria</taxon>
        <taxon>Pseudomonadati</taxon>
        <taxon>Bacteroidota</taxon>
        <taxon>Bacteroidia</taxon>
        <taxon>Bacteroidales</taxon>
        <taxon>Tannerellaceae</taxon>
        <taxon>Tannerella</taxon>
    </lineage>
</organism>
<dbReference type="EMBL" id="NSLJ01000004">
    <property type="protein sequence ID" value="PDP44706.1"/>
    <property type="molecule type" value="Genomic_DNA"/>
</dbReference>
<dbReference type="AlphaFoldDB" id="A0A2A6EAP6"/>
<keyword evidence="1" id="KW-0472">Membrane</keyword>
<comment type="caution">
    <text evidence="2">The sequence shown here is derived from an EMBL/GenBank/DDBJ whole genome shotgun (WGS) entry which is preliminary data.</text>
</comment>
<accession>A0A2A6EAP6</accession>
<evidence type="ECO:0000313" key="2">
    <source>
        <dbReference type="EMBL" id="PDP44706.1"/>
    </source>
</evidence>
<keyword evidence="1" id="KW-1133">Transmembrane helix</keyword>
<gene>
    <name evidence="2" type="ORF">CLI86_02185</name>
</gene>
<protein>
    <submittedName>
        <fullName evidence="2">Uncharacterized protein</fullName>
    </submittedName>
</protein>
<feature type="transmembrane region" description="Helical" evidence="1">
    <location>
        <begin position="62"/>
        <end position="81"/>
    </location>
</feature>
<proteinExistence type="predicted"/>
<evidence type="ECO:0000256" key="1">
    <source>
        <dbReference type="SAM" id="Phobius"/>
    </source>
</evidence>
<reference evidence="2 3" key="1">
    <citation type="submission" date="2017-09" db="EMBL/GenBank/DDBJ databases">
        <title>Phase variable restriction modification systems are present in the genome sequences of periodontal pathogens Prevotella intermedia, Tannerella forsythia and Porphyromonas gingivalis.</title>
        <authorList>
            <person name="Haigh R.D."/>
            <person name="Crawford L."/>
            <person name="Ralph J."/>
            <person name="Wanford J."/>
            <person name="Vartoukian S.R."/>
            <person name="Hijazib K."/>
            <person name="Wade W."/>
            <person name="Oggioni M.R."/>
        </authorList>
    </citation>
    <scope>NUCLEOTIDE SEQUENCE [LARGE SCALE GENOMIC DNA]</scope>
    <source>
        <strain evidence="2 3">WW11663</strain>
    </source>
</reference>
<evidence type="ECO:0000313" key="3">
    <source>
        <dbReference type="Proteomes" id="UP000219259"/>
    </source>
</evidence>